<dbReference type="Gene3D" id="2.120.10.30">
    <property type="entry name" value="TolB, C-terminal domain"/>
    <property type="match status" value="1"/>
</dbReference>
<evidence type="ECO:0000256" key="2">
    <source>
        <dbReference type="PROSITE-ProRule" id="PRU00504"/>
    </source>
</evidence>
<protein>
    <recommendedName>
        <fullName evidence="6">E3 ubiquitin-protein ligase TRIM71</fullName>
    </recommendedName>
</protein>
<evidence type="ECO:0000313" key="4">
    <source>
        <dbReference type="EMBL" id="CAL8134272.1"/>
    </source>
</evidence>
<keyword evidence="1" id="KW-0677">Repeat</keyword>
<dbReference type="PROSITE" id="PS51125">
    <property type="entry name" value="NHL"/>
    <property type="match status" value="3"/>
</dbReference>
<sequence>MDLSFYENLVGPKFPSPSQESVGCSRERSSTGDSVVQNFLDISGESSSPPASATNFMEGTNILKNHVMESESHMPKFSLASVDVPFSNVIDVNHYGTWPWPNPMKEESTSPPFLSADHIFESFKQQQISAGVQDVIEFVQPPLPHPPVADPPVLIIFCNRSYCLTKSVVDFTIHVHNLPPDVQIDATMLKAVVTDPLDEMVDCIIRKNDNSTLHSFIGSFRADEDGFYEVLVGLVTPVKIWSLAGNGRILLGSLKISVSRTYGEESRKDALVIQCEFEKEDEKQDNSQQPSQSRKHLSRYGLQHSSPCKLWGLTTDLRTNNLFYTDRGAHEVLCVHPAGHTVFKFGQGSSSEAGRLRRPTGIAYDSAHTRLVIADKDNHRICFFTMDGQFISSFGSKGHENGMFHYPWDVSVSPDGLHIAVTDSRNKRVQLFDRFGNFLNKYSIFEKNPYEYKTELHYPRGISFDETGKNIYVTDFNVHNVIQIPLDFSFHRKMIPEGKLCRPQGITVDWLGNLLIVDSRNNCVRQVTSQGDLVSNITRVVDKSLEFPVNVTALAGGFAGVLDGNGKIYIF</sequence>
<name>A0ABP1RRY2_9HEXA</name>
<dbReference type="PANTHER" id="PTHR24104">
    <property type="entry name" value="E3 UBIQUITIN-PROTEIN LIGASE NHLRC1-RELATED"/>
    <property type="match status" value="1"/>
</dbReference>
<dbReference type="InterPro" id="IPR001258">
    <property type="entry name" value="NHL_repeat"/>
</dbReference>
<proteinExistence type="predicted"/>
<comment type="caution">
    <text evidence="4">The sequence shown here is derived from an EMBL/GenBank/DDBJ whole genome shotgun (WGS) entry which is preliminary data.</text>
</comment>
<dbReference type="Pfam" id="PF01436">
    <property type="entry name" value="NHL"/>
    <property type="match status" value="2"/>
</dbReference>
<keyword evidence="5" id="KW-1185">Reference proteome</keyword>
<evidence type="ECO:0000256" key="1">
    <source>
        <dbReference type="ARBA" id="ARBA00022737"/>
    </source>
</evidence>
<dbReference type="InterPro" id="IPR050952">
    <property type="entry name" value="TRIM-NHL_E3_ligases"/>
</dbReference>
<gene>
    <name evidence="4" type="ORF">ODALV1_LOCUS25447</name>
</gene>
<feature type="region of interest" description="Disordered" evidence="3">
    <location>
        <begin position="279"/>
        <end position="300"/>
    </location>
</feature>
<dbReference type="Proteomes" id="UP001642540">
    <property type="component" value="Unassembled WGS sequence"/>
</dbReference>
<feature type="region of interest" description="Disordered" evidence="3">
    <location>
        <begin position="11"/>
        <end position="33"/>
    </location>
</feature>
<evidence type="ECO:0000256" key="3">
    <source>
        <dbReference type="SAM" id="MobiDB-lite"/>
    </source>
</evidence>
<reference evidence="4 5" key="1">
    <citation type="submission" date="2024-08" db="EMBL/GenBank/DDBJ databases">
        <authorList>
            <person name="Cucini C."/>
            <person name="Frati F."/>
        </authorList>
    </citation>
    <scope>NUCLEOTIDE SEQUENCE [LARGE SCALE GENOMIC DNA]</scope>
</reference>
<dbReference type="SUPFAM" id="SSF101898">
    <property type="entry name" value="NHL repeat"/>
    <property type="match status" value="1"/>
</dbReference>
<dbReference type="InterPro" id="IPR011042">
    <property type="entry name" value="6-blade_b-propeller_TolB-like"/>
</dbReference>
<feature type="repeat" description="NHL" evidence="2">
    <location>
        <begin position="391"/>
        <end position="435"/>
    </location>
</feature>
<organism evidence="4 5">
    <name type="scientific">Orchesella dallaii</name>
    <dbReference type="NCBI Taxonomy" id="48710"/>
    <lineage>
        <taxon>Eukaryota</taxon>
        <taxon>Metazoa</taxon>
        <taxon>Ecdysozoa</taxon>
        <taxon>Arthropoda</taxon>
        <taxon>Hexapoda</taxon>
        <taxon>Collembola</taxon>
        <taxon>Entomobryomorpha</taxon>
        <taxon>Entomobryoidea</taxon>
        <taxon>Orchesellidae</taxon>
        <taxon>Orchesellinae</taxon>
        <taxon>Orchesella</taxon>
    </lineage>
</organism>
<feature type="repeat" description="NHL" evidence="2">
    <location>
        <begin position="351"/>
        <end position="387"/>
    </location>
</feature>
<evidence type="ECO:0008006" key="6">
    <source>
        <dbReference type="Google" id="ProtNLM"/>
    </source>
</evidence>
<dbReference type="PANTHER" id="PTHR24104:SF48">
    <property type="entry name" value="PROTEIN WECH"/>
    <property type="match status" value="1"/>
</dbReference>
<evidence type="ECO:0000313" key="5">
    <source>
        <dbReference type="Proteomes" id="UP001642540"/>
    </source>
</evidence>
<dbReference type="EMBL" id="CAXLJM020000104">
    <property type="protein sequence ID" value="CAL8134272.1"/>
    <property type="molecule type" value="Genomic_DNA"/>
</dbReference>
<feature type="repeat" description="NHL" evidence="2">
    <location>
        <begin position="498"/>
        <end position="530"/>
    </location>
</feature>
<accession>A0ABP1RRY2</accession>